<protein>
    <submittedName>
        <fullName evidence="3">Metal-dependent hydrolase</fullName>
    </submittedName>
</protein>
<feature type="region of interest" description="Disordered" evidence="1">
    <location>
        <begin position="1"/>
        <end position="22"/>
    </location>
</feature>
<keyword evidence="3" id="KW-0378">Hydrolase</keyword>
<name>A0A381EBU9_9GAMM</name>
<dbReference type="PANTHER" id="PTHR15032">
    <property type="entry name" value="N-ACYL-PHOSPHATIDYLETHANOLAMINE-HYDROLYZING PHOSPHOLIPASE D"/>
    <property type="match status" value="1"/>
</dbReference>
<dbReference type="GO" id="GO:0016787">
    <property type="term" value="F:hydrolase activity"/>
    <property type="evidence" value="ECO:0007669"/>
    <property type="project" value="UniProtKB-KW"/>
</dbReference>
<evidence type="ECO:0000256" key="1">
    <source>
        <dbReference type="SAM" id="MobiDB-lite"/>
    </source>
</evidence>
<dbReference type="GO" id="GO:0005737">
    <property type="term" value="C:cytoplasm"/>
    <property type="evidence" value="ECO:0007669"/>
    <property type="project" value="TreeGrafter"/>
</dbReference>
<evidence type="ECO:0000313" key="4">
    <source>
        <dbReference type="Proteomes" id="UP000254572"/>
    </source>
</evidence>
<evidence type="ECO:0000313" key="3">
    <source>
        <dbReference type="EMBL" id="SUX24491.1"/>
    </source>
</evidence>
<keyword evidence="4" id="KW-1185">Reference proteome</keyword>
<dbReference type="EMBL" id="UFUW01000001">
    <property type="protein sequence ID" value="SUX24491.1"/>
    <property type="molecule type" value="Genomic_DNA"/>
</dbReference>
<dbReference type="SUPFAM" id="SSF56281">
    <property type="entry name" value="Metallo-hydrolase/oxidoreductase"/>
    <property type="match status" value="1"/>
</dbReference>
<proteinExistence type="predicted"/>
<reference evidence="3 4" key="1">
    <citation type="submission" date="2018-06" db="EMBL/GenBank/DDBJ databases">
        <authorList>
            <consortium name="Pathogen Informatics"/>
            <person name="Doyle S."/>
        </authorList>
    </citation>
    <scope>NUCLEOTIDE SEQUENCE [LARGE SCALE GENOMIC DNA]</scope>
    <source>
        <strain evidence="3 4">NCTC13294</strain>
    </source>
</reference>
<dbReference type="AlphaFoldDB" id="A0A381EBU9"/>
<dbReference type="InterPro" id="IPR001279">
    <property type="entry name" value="Metallo-B-lactamas"/>
</dbReference>
<evidence type="ECO:0000259" key="2">
    <source>
        <dbReference type="Pfam" id="PF12706"/>
    </source>
</evidence>
<accession>A0A381EBU9</accession>
<organism evidence="3 4">
    <name type="scientific">Cardiobacterium valvarum</name>
    <dbReference type="NCBI Taxonomy" id="194702"/>
    <lineage>
        <taxon>Bacteria</taxon>
        <taxon>Pseudomonadati</taxon>
        <taxon>Pseudomonadota</taxon>
        <taxon>Gammaproteobacteria</taxon>
        <taxon>Cardiobacteriales</taxon>
        <taxon>Cardiobacteriaceae</taxon>
        <taxon>Cardiobacterium</taxon>
    </lineage>
</organism>
<dbReference type="Gene3D" id="3.60.15.10">
    <property type="entry name" value="Ribonuclease Z/Hydroxyacylglutathione hydrolase-like"/>
    <property type="match status" value="1"/>
</dbReference>
<dbReference type="InterPro" id="IPR036866">
    <property type="entry name" value="RibonucZ/Hydroxyglut_hydro"/>
</dbReference>
<sequence>MTSYPASDHYNPHTRRFHAAEPPRPVQHGLAALWKMIIHGRHTYPPAPLPSLRPDWATFLAPAAKSRFIWFGHSTLLMRIGGQTLITDPVFGDNVSPVPFTMRRFQPPAATVAELPPLDVVLISHNHYDHLERATHKRLAHSHAHYLVPLGVGVQLQRWGIPAARISEMDWWQSIERNGIRYTALPARHYSGRGIFDHNRSLWVGYLIEYDNERYYFHGDSARGQHFDAIAARIGRIDIAFIENGQYSEYWPDNHLFPEETAAVAAKLAPSRFMPIHWGAYPMALHRWNDPVLRSIPAARAHGVNPLTPLLGQIFDMDTTSDDWYRHAP</sequence>
<dbReference type="PANTHER" id="PTHR15032:SF4">
    <property type="entry name" value="N-ACYL-PHOSPHATIDYLETHANOLAMINE-HYDROLYZING PHOSPHOLIPASE D"/>
    <property type="match status" value="1"/>
</dbReference>
<dbReference type="Proteomes" id="UP000254572">
    <property type="component" value="Unassembled WGS sequence"/>
</dbReference>
<feature type="domain" description="Metallo-beta-lactamase" evidence="2">
    <location>
        <begin position="85"/>
        <end position="278"/>
    </location>
</feature>
<dbReference type="Pfam" id="PF12706">
    <property type="entry name" value="Lactamase_B_2"/>
    <property type="match status" value="1"/>
</dbReference>
<gene>
    <name evidence="3" type="ORF">NCTC13294_01898</name>
</gene>